<dbReference type="Proteomes" id="UP000326641">
    <property type="component" value="Unassembled WGS sequence"/>
</dbReference>
<name>A0A564WH32_9PROT</name>
<evidence type="ECO:0000259" key="1">
    <source>
        <dbReference type="Pfam" id="PF08804"/>
    </source>
</evidence>
<dbReference type="AlphaFoldDB" id="A0A564WH32"/>
<dbReference type="Gene3D" id="3.90.198.10">
    <property type="entry name" value="Replication Fork Single-Stranded Dna Binding Protein"/>
    <property type="match status" value="1"/>
</dbReference>
<protein>
    <recommendedName>
        <fullName evidence="1">Bacteriophage T4 Gp32 single-stranded DNA-binding domain-containing protein</fullName>
    </recommendedName>
</protein>
<accession>A0A564WH32</accession>
<reference evidence="2" key="1">
    <citation type="submission" date="2018-11" db="EMBL/GenBank/DDBJ databases">
        <authorList>
            <person name="Onetto C."/>
        </authorList>
    </citation>
    <scope>NUCLEOTIDE SEQUENCE [LARGE SCALE GENOMIC DNA]</scope>
</reference>
<dbReference type="GO" id="GO:0003697">
    <property type="term" value="F:single-stranded DNA binding"/>
    <property type="evidence" value="ECO:0007669"/>
    <property type="project" value="InterPro"/>
</dbReference>
<dbReference type="InterPro" id="IPR012339">
    <property type="entry name" value="Phage_T4_Gp32_ssDNA-bd"/>
</dbReference>
<dbReference type="Pfam" id="PF08804">
    <property type="entry name" value="gp32"/>
    <property type="match status" value="1"/>
</dbReference>
<organism evidence="2 3">
    <name type="scientific">Candidatus Defluviicoccus seviourii</name>
    <dbReference type="NCBI Taxonomy" id="2565273"/>
    <lineage>
        <taxon>Bacteria</taxon>
        <taxon>Pseudomonadati</taxon>
        <taxon>Pseudomonadota</taxon>
        <taxon>Alphaproteobacteria</taxon>
        <taxon>Rhodospirillales</taxon>
        <taxon>Rhodospirillaceae</taxon>
        <taxon>Defluviicoccus</taxon>
    </lineage>
</organism>
<proteinExistence type="predicted"/>
<comment type="caution">
    <text evidence="2">The sequence shown here is derived from an EMBL/GenBank/DDBJ whole genome shotgun (WGS) entry which is preliminary data.</text>
</comment>
<evidence type="ECO:0000313" key="2">
    <source>
        <dbReference type="EMBL" id="VUX47787.1"/>
    </source>
</evidence>
<keyword evidence="3" id="KW-1185">Reference proteome</keyword>
<feature type="domain" description="Bacteriophage T4 Gp32 single-stranded DNA-binding" evidence="1">
    <location>
        <begin position="44"/>
        <end position="202"/>
    </location>
</feature>
<evidence type="ECO:0000313" key="3">
    <source>
        <dbReference type="Proteomes" id="UP000326641"/>
    </source>
</evidence>
<sequence length="275" mass="31728">MTNKLEALRKALLEKEAKTNSSFTKSTEPSPIYPFWNTPAGKTSLIRLLPDGDPNNTFFWVERLVINLTFGDGVRAQVPCLEMWDEKCPILEEVRTWFKDPSKEQVARSYWKKRSYLFQGFVVADGVGETEKPENPIRRFVVNKTLFETIKAALMDADMEDLPIDYEKGRDFRITVTKRGDYKDYATSGWSMRSRGLTDQEKQAIEKYGLFDLKTYLPKKPDPALITEMFRASVAGEDWCQDWGRFFTPSTKGVVQVSEIFPGEVSLDRMKRKNT</sequence>
<dbReference type="InterPro" id="IPR044947">
    <property type="entry name" value="Phage_T4_Gp32_ssDNA-bd_sf"/>
</dbReference>
<dbReference type="EMBL" id="UXAT02000052">
    <property type="protein sequence ID" value="VUX47787.1"/>
    <property type="molecule type" value="Genomic_DNA"/>
</dbReference>
<gene>
    <name evidence="2" type="ORF">DF3PA_70108</name>
</gene>